<feature type="transmembrane region" description="Helical" evidence="2">
    <location>
        <begin position="391"/>
        <end position="409"/>
    </location>
</feature>
<feature type="transmembrane region" description="Helical" evidence="2">
    <location>
        <begin position="48"/>
        <end position="70"/>
    </location>
</feature>
<keyword evidence="2" id="KW-0472">Membrane</keyword>
<evidence type="ECO:0000313" key="5">
    <source>
        <dbReference type="Proteomes" id="UP001501257"/>
    </source>
</evidence>
<dbReference type="RefSeq" id="WP_345468332.1">
    <property type="nucleotide sequence ID" value="NZ_BAABLK010000034.1"/>
</dbReference>
<feature type="region of interest" description="Disordered" evidence="1">
    <location>
        <begin position="141"/>
        <end position="326"/>
    </location>
</feature>
<keyword evidence="5" id="KW-1185">Reference proteome</keyword>
<feature type="transmembrane region" description="Helical" evidence="2">
    <location>
        <begin position="329"/>
        <end position="351"/>
    </location>
</feature>
<organism evidence="4 5">
    <name type="scientific">Paeniglutamicibacter antarcticus</name>
    <dbReference type="NCBI Taxonomy" id="494023"/>
    <lineage>
        <taxon>Bacteria</taxon>
        <taxon>Bacillati</taxon>
        <taxon>Actinomycetota</taxon>
        <taxon>Actinomycetes</taxon>
        <taxon>Micrococcales</taxon>
        <taxon>Micrococcaceae</taxon>
        <taxon>Paeniglutamicibacter</taxon>
    </lineage>
</organism>
<dbReference type="Pfam" id="PF04024">
    <property type="entry name" value="PspC"/>
    <property type="match status" value="1"/>
</dbReference>
<evidence type="ECO:0000313" key="4">
    <source>
        <dbReference type="EMBL" id="GAA5227866.1"/>
    </source>
</evidence>
<gene>
    <name evidence="4" type="ORF">GCM10025778_23990</name>
</gene>
<dbReference type="InterPro" id="IPR007168">
    <property type="entry name" value="Phageshock_PspC_N"/>
</dbReference>
<feature type="transmembrane region" description="Helical" evidence="2">
    <location>
        <begin position="363"/>
        <end position="384"/>
    </location>
</feature>
<feature type="transmembrane region" description="Helical" evidence="2">
    <location>
        <begin position="82"/>
        <end position="103"/>
    </location>
</feature>
<evidence type="ECO:0000259" key="3">
    <source>
        <dbReference type="Pfam" id="PF04024"/>
    </source>
</evidence>
<feature type="compositionally biased region" description="Basic and acidic residues" evidence="1">
    <location>
        <begin position="215"/>
        <end position="232"/>
    </location>
</feature>
<evidence type="ECO:0000256" key="1">
    <source>
        <dbReference type="SAM" id="MobiDB-lite"/>
    </source>
</evidence>
<accession>A0ABP9TP06</accession>
<reference evidence="5" key="1">
    <citation type="journal article" date="2019" name="Int. J. Syst. Evol. Microbiol.">
        <title>The Global Catalogue of Microorganisms (GCM) 10K type strain sequencing project: providing services to taxonomists for standard genome sequencing and annotation.</title>
        <authorList>
            <consortium name="The Broad Institute Genomics Platform"/>
            <consortium name="The Broad Institute Genome Sequencing Center for Infectious Disease"/>
            <person name="Wu L."/>
            <person name="Ma J."/>
        </authorList>
    </citation>
    <scope>NUCLEOTIDE SEQUENCE [LARGE SCALE GENOMIC DNA]</scope>
    <source>
        <strain evidence="5">JCM 18952</strain>
    </source>
</reference>
<sequence>MNESSMDNGFFRWVRELGLQRGEDHWVGGVSCGVAQRFGISPILVRGIFVALCFVAGVGLLLYGLAWAFLPGPDGRIHFQEVLAGHWSNGMTGALIFFIVGSVSSPAAFGWWDGGFWTLLVILGVGFLIFARRGRFAGAGRDQDKPGSGYHWPSEPSPAPPTHPAGHAGFEQGTSAASAPFTPGASATTPLSAHALQGMVPLPDNNDSPGTSGDDANRSKPKGGDTEPDDRAVSGTTQAASPIDAIGTHTPLPGSGPATRPFTEDKTMPIPPADTSESPEPSKAYGSPTAPRPTPNPGYGTAPGASATFDRPAAPEPSKTPRPARHKSIPGYAATIVLGLAVLSFALVTGLEKLGLLVLPANAVAVGLAVALIIIALGIIGAAVKNRTGGALVGFGIAALVLALVWGGGSLRENGPYSGFMGISTTDSGTMTNVFHSGETDLRSYSTITSDTTVKIDNVFSSMKLTLPDNIPVLIDSENPFSSMQINGSETQVRNGLTELNPGASGPTLYLDLEGAFNSIEINVAKAEVAP</sequence>
<feature type="domain" description="Phage shock protein PspC N-terminal" evidence="3">
    <location>
        <begin position="23"/>
        <end position="71"/>
    </location>
</feature>
<dbReference type="EMBL" id="BAABLK010000034">
    <property type="protein sequence ID" value="GAA5227866.1"/>
    <property type="molecule type" value="Genomic_DNA"/>
</dbReference>
<keyword evidence="2" id="KW-0812">Transmembrane</keyword>
<keyword evidence="2" id="KW-1133">Transmembrane helix</keyword>
<feature type="transmembrane region" description="Helical" evidence="2">
    <location>
        <begin position="109"/>
        <end position="131"/>
    </location>
</feature>
<proteinExistence type="predicted"/>
<protein>
    <recommendedName>
        <fullName evidence="3">Phage shock protein PspC N-terminal domain-containing protein</fullName>
    </recommendedName>
</protein>
<evidence type="ECO:0000256" key="2">
    <source>
        <dbReference type="SAM" id="Phobius"/>
    </source>
</evidence>
<dbReference type="Proteomes" id="UP001501257">
    <property type="component" value="Unassembled WGS sequence"/>
</dbReference>
<comment type="caution">
    <text evidence="4">The sequence shown here is derived from an EMBL/GenBank/DDBJ whole genome shotgun (WGS) entry which is preliminary data.</text>
</comment>
<name>A0ABP9TP06_9MICC</name>